<dbReference type="GO" id="GO:0020037">
    <property type="term" value="F:heme binding"/>
    <property type="evidence" value="ECO:0007669"/>
    <property type="project" value="TreeGrafter"/>
</dbReference>
<evidence type="ECO:0000313" key="15">
    <source>
        <dbReference type="EMBL" id="OUS40619.1"/>
    </source>
</evidence>
<evidence type="ECO:0000256" key="5">
    <source>
        <dbReference type="ARBA" id="ARBA00022617"/>
    </source>
</evidence>
<evidence type="ECO:0000256" key="8">
    <source>
        <dbReference type="ARBA" id="ARBA00022982"/>
    </source>
</evidence>
<evidence type="ECO:0000256" key="9">
    <source>
        <dbReference type="ARBA" id="ARBA00022989"/>
    </source>
</evidence>
<dbReference type="GO" id="GO:0046872">
    <property type="term" value="F:metal ion binding"/>
    <property type="evidence" value="ECO:0007669"/>
    <property type="project" value="UniProtKB-KW"/>
</dbReference>
<feature type="domain" description="Cytochrome b561 bacterial/Ni-hydrogenase" evidence="14">
    <location>
        <begin position="1"/>
        <end position="158"/>
    </location>
</feature>
<dbReference type="EMBL" id="MABE01000292">
    <property type="protein sequence ID" value="OUS40619.1"/>
    <property type="molecule type" value="Genomic_DNA"/>
</dbReference>
<dbReference type="GO" id="GO:0005886">
    <property type="term" value="C:plasma membrane"/>
    <property type="evidence" value="ECO:0007669"/>
    <property type="project" value="UniProtKB-SubCell"/>
</dbReference>
<proteinExistence type="inferred from homology"/>
<evidence type="ECO:0000256" key="4">
    <source>
        <dbReference type="ARBA" id="ARBA00022475"/>
    </source>
</evidence>
<comment type="similarity">
    <text evidence="12">Belongs to the cytochrome b561 family.</text>
</comment>
<comment type="cofactor">
    <cofactor evidence="1">
        <name>heme b</name>
        <dbReference type="ChEBI" id="CHEBI:60344"/>
    </cofactor>
</comment>
<comment type="subcellular location">
    <subcellularLocation>
        <location evidence="2">Cell membrane</location>
        <topology evidence="2">Multi-pass membrane protein</topology>
    </subcellularLocation>
</comment>
<dbReference type="InterPro" id="IPR016174">
    <property type="entry name" value="Di-haem_cyt_TM"/>
</dbReference>
<feature type="transmembrane region" description="Helical" evidence="13">
    <location>
        <begin position="73"/>
        <end position="90"/>
    </location>
</feature>
<dbReference type="GO" id="GO:0009055">
    <property type="term" value="F:electron transfer activity"/>
    <property type="evidence" value="ECO:0007669"/>
    <property type="project" value="InterPro"/>
</dbReference>
<dbReference type="Proteomes" id="UP000227088">
    <property type="component" value="Unassembled WGS sequence"/>
</dbReference>
<gene>
    <name evidence="15" type="ORF">A9R00_05110</name>
</gene>
<keyword evidence="9 13" id="KW-1133">Transmembrane helix</keyword>
<dbReference type="Pfam" id="PF01292">
    <property type="entry name" value="Ni_hydr_CYTB"/>
    <property type="match status" value="1"/>
</dbReference>
<keyword evidence="10" id="KW-0408">Iron</keyword>
<organism evidence="15 16">
    <name type="scientific">Oleispira antarctica</name>
    <dbReference type="NCBI Taxonomy" id="188908"/>
    <lineage>
        <taxon>Bacteria</taxon>
        <taxon>Pseudomonadati</taxon>
        <taxon>Pseudomonadota</taxon>
        <taxon>Gammaproteobacteria</taxon>
        <taxon>Oceanospirillales</taxon>
        <taxon>Oceanospirillaceae</taxon>
        <taxon>Oleispira</taxon>
    </lineage>
</organism>
<keyword evidence="4" id="KW-1003">Cell membrane</keyword>
<dbReference type="Gene3D" id="1.20.950.20">
    <property type="entry name" value="Transmembrane di-heme cytochromes, Chain C"/>
    <property type="match status" value="1"/>
</dbReference>
<evidence type="ECO:0000256" key="13">
    <source>
        <dbReference type="SAM" id="Phobius"/>
    </source>
</evidence>
<comment type="caution">
    <text evidence="15">The sequence shown here is derived from an EMBL/GenBank/DDBJ whole genome shotgun (WGS) entry which is preliminary data.</text>
</comment>
<feature type="transmembrane region" description="Helical" evidence="13">
    <location>
        <begin position="122"/>
        <end position="142"/>
    </location>
</feature>
<dbReference type="AlphaFoldDB" id="A0A1Y5HTL7"/>
<dbReference type="InterPro" id="IPR052168">
    <property type="entry name" value="Cytochrome_b561_oxidase"/>
</dbReference>
<sequence>MALGIFFLFGLGLYMVELTYYDAWYQGSLDLHKSLGIVLLLVWIGRVAWRWLNTNPDMAGTQLEKKAAHIAHLALYLLMLALMVTGYLISTADGRGIEVFGLFEIPAMSISFENQEDIAGDIHWGIAWSLIVMVALHSLAAIKHQLVNKDGTLTKMIRPSSGS</sequence>
<dbReference type="PANTHER" id="PTHR30529:SF1">
    <property type="entry name" value="CYTOCHROME B561 HOMOLOG 2"/>
    <property type="match status" value="1"/>
</dbReference>
<evidence type="ECO:0000256" key="11">
    <source>
        <dbReference type="ARBA" id="ARBA00023136"/>
    </source>
</evidence>
<evidence type="ECO:0000256" key="6">
    <source>
        <dbReference type="ARBA" id="ARBA00022692"/>
    </source>
</evidence>
<keyword evidence="5" id="KW-0349">Heme</keyword>
<evidence type="ECO:0000259" key="14">
    <source>
        <dbReference type="Pfam" id="PF01292"/>
    </source>
</evidence>
<keyword evidence="7" id="KW-0479">Metal-binding</keyword>
<evidence type="ECO:0000313" key="16">
    <source>
        <dbReference type="Proteomes" id="UP000227088"/>
    </source>
</evidence>
<evidence type="ECO:0000256" key="7">
    <source>
        <dbReference type="ARBA" id="ARBA00022723"/>
    </source>
</evidence>
<evidence type="ECO:0000256" key="1">
    <source>
        <dbReference type="ARBA" id="ARBA00001970"/>
    </source>
</evidence>
<keyword evidence="3" id="KW-0813">Transport</keyword>
<name>A0A1Y5HTL7_OLEAN</name>
<evidence type="ECO:0000256" key="12">
    <source>
        <dbReference type="ARBA" id="ARBA00037975"/>
    </source>
</evidence>
<dbReference type="PANTHER" id="PTHR30529">
    <property type="entry name" value="CYTOCHROME B561"/>
    <property type="match status" value="1"/>
</dbReference>
<keyword evidence="6 13" id="KW-0812">Transmembrane</keyword>
<dbReference type="InterPro" id="IPR011577">
    <property type="entry name" value="Cyt_b561_bac/Ni-Hgenase"/>
</dbReference>
<evidence type="ECO:0000256" key="2">
    <source>
        <dbReference type="ARBA" id="ARBA00004651"/>
    </source>
</evidence>
<dbReference type="GO" id="GO:0022904">
    <property type="term" value="P:respiratory electron transport chain"/>
    <property type="evidence" value="ECO:0007669"/>
    <property type="project" value="InterPro"/>
</dbReference>
<keyword evidence="11 13" id="KW-0472">Membrane</keyword>
<reference evidence="16" key="1">
    <citation type="journal article" date="2017" name="Proc. Natl. Acad. Sci. U.S.A.">
        <title>Simulation of Deepwater Horizon oil plume reveals substrate specialization within a complex community of hydrocarbon degraders.</title>
        <authorList>
            <person name="Hu P."/>
            <person name="Dubinsky E.A."/>
            <person name="Probst A.J."/>
            <person name="Wang J."/>
            <person name="Sieber C.M.K."/>
            <person name="Tom L.M."/>
            <person name="Gardinali P."/>
            <person name="Banfield J.F."/>
            <person name="Atlas R.M."/>
            <person name="Andersen G.L."/>
        </authorList>
    </citation>
    <scope>NUCLEOTIDE SEQUENCE [LARGE SCALE GENOMIC DNA]</scope>
</reference>
<evidence type="ECO:0000256" key="10">
    <source>
        <dbReference type="ARBA" id="ARBA00023004"/>
    </source>
</evidence>
<accession>A0A1Y5HTL7</accession>
<evidence type="ECO:0000256" key="3">
    <source>
        <dbReference type="ARBA" id="ARBA00022448"/>
    </source>
</evidence>
<protein>
    <submittedName>
        <fullName evidence="15">Cytochrome B</fullName>
    </submittedName>
</protein>
<feature type="transmembrane region" description="Helical" evidence="13">
    <location>
        <begin position="34"/>
        <end position="52"/>
    </location>
</feature>
<keyword evidence="8" id="KW-0249">Electron transport</keyword>
<dbReference type="SUPFAM" id="SSF81342">
    <property type="entry name" value="Transmembrane di-heme cytochromes"/>
    <property type="match status" value="1"/>
</dbReference>